<dbReference type="PANTHER" id="PTHR43298:SF2">
    <property type="entry name" value="FMN_FAD EXPORTER YEEO-RELATED"/>
    <property type="match status" value="1"/>
</dbReference>
<proteinExistence type="inferred from homology"/>
<evidence type="ECO:0000256" key="2">
    <source>
        <dbReference type="ARBA" id="ARBA00004651"/>
    </source>
</evidence>
<dbReference type="EMBL" id="FQZL01000016">
    <property type="protein sequence ID" value="SHJ32275.1"/>
    <property type="molecule type" value="Genomic_DNA"/>
</dbReference>
<keyword evidence="8 13" id="KW-0812">Transmembrane</keyword>
<evidence type="ECO:0000256" key="10">
    <source>
        <dbReference type="ARBA" id="ARBA00023065"/>
    </source>
</evidence>
<dbReference type="GO" id="GO:0042910">
    <property type="term" value="F:xenobiotic transmembrane transporter activity"/>
    <property type="evidence" value="ECO:0007669"/>
    <property type="project" value="InterPro"/>
</dbReference>
<evidence type="ECO:0000256" key="13">
    <source>
        <dbReference type="SAM" id="Phobius"/>
    </source>
</evidence>
<accession>A0A1M6ICX4</accession>
<dbReference type="Proteomes" id="UP000184052">
    <property type="component" value="Unassembled WGS sequence"/>
</dbReference>
<evidence type="ECO:0000256" key="7">
    <source>
        <dbReference type="ARBA" id="ARBA00022475"/>
    </source>
</evidence>
<evidence type="ECO:0000313" key="15">
    <source>
        <dbReference type="Proteomes" id="UP000184052"/>
    </source>
</evidence>
<dbReference type="OrthoDB" id="9776324at2"/>
<organism evidence="14 15">
    <name type="scientific">Dethiosulfatibacter aminovorans DSM 17477</name>
    <dbReference type="NCBI Taxonomy" id="1121476"/>
    <lineage>
        <taxon>Bacteria</taxon>
        <taxon>Bacillati</taxon>
        <taxon>Bacillota</taxon>
        <taxon>Tissierellia</taxon>
        <taxon>Dethiosulfatibacter</taxon>
    </lineage>
</organism>
<name>A0A1M6ICX4_9FIRM</name>
<dbReference type="InterPro" id="IPR048279">
    <property type="entry name" value="MdtK-like"/>
</dbReference>
<gene>
    <name evidence="14" type="ORF">SAMN02745751_02292</name>
</gene>
<dbReference type="GO" id="GO:0015297">
    <property type="term" value="F:antiporter activity"/>
    <property type="evidence" value="ECO:0007669"/>
    <property type="project" value="UniProtKB-KW"/>
</dbReference>
<protein>
    <recommendedName>
        <fullName evidence="4">Probable multidrug resistance protein NorM</fullName>
    </recommendedName>
    <alternativeName>
        <fullName evidence="12">Multidrug-efflux transporter</fullName>
    </alternativeName>
</protein>
<dbReference type="InterPro" id="IPR002528">
    <property type="entry name" value="MATE_fam"/>
</dbReference>
<feature type="transmembrane region" description="Helical" evidence="13">
    <location>
        <begin position="134"/>
        <end position="154"/>
    </location>
</feature>
<feature type="transmembrane region" description="Helical" evidence="13">
    <location>
        <begin position="53"/>
        <end position="76"/>
    </location>
</feature>
<dbReference type="Pfam" id="PF01554">
    <property type="entry name" value="MatE"/>
    <property type="match status" value="2"/>
</dbReference>
<feature type="transmembrane region" description="Helical" evidence="13">
    <location>
        <begin position="327"/>
        <end position="346"/>
    </location>
</feature>
<keyword evidence="5" id="KW-0813">Transport</keyword>
<keyword evidence="9 13" id="KW-1133">Transmembrane helix</keyword>
<keyword evidence="10" id="KW-0406">Ion transport</keyword>
<feature type="transmembrane region" description="Helical" evidence="13">
    <location>
        <begin position="239"/>
        <end position="265"/>
    </location>
</feature>
<evidence type="ECO:0000256" key="4">
    <source>
        <dbReference type="ARBA" id="ARBA00020268"/>
    </source>
</evidence>
<feature type="transmembrane region" description="Helical" evidence="13">
    <location>
        <begin position="387"/>
        <end position="408"/>
    </location>
</feature>
<evidence type="ECO:0000256" key="12">
    <source>
        <dbReference type="ARBA" id="ARBA00031636"/>
    </source>
</evidence>
<keyword evidence="6" id="KW-0050">Antiport</keyword>
<evidence type="ECO:0000256" key="9">
    <source>
        <dbReference type="ARBA" id="ARBA00022989"/>
    </source>
</evidence>
<dbReference type="NCBIfam" id="TIGR00797">
    <property type="entry name" value="matE"/>
    <property type="match status" value="1"/>
</dbReference>
<keyword evidence="7" id="KW-1003">Cell membrane</keyword>
<dbReference type="InterPro" id="IPR050222">
    <property type="entry name" value="MATE_MdtK"/>
</dbReference>
<evidence type="ECO:0000256" key="8">
    <source>
        <dbReference type="ARBA" id="ARBA00022692"/>
    </source>
</evidence>
<dbReference type="GO" id="GO:0006811">
    <property type="term" value="P:monoatomic ion transport"/>
    <property type="evidence" value="ECO:0007669"/>
    <property type="project" value="UniProtKB-KW"/>
</dbReference>
<reference evidence="14 15" key="1">
    <citation type="submission" date="2016-11" db="EMBL/GenBank/DDBJ databases">
        <authorList>
            <person name="Jaros S."/>
            <person name="Januszkiewicz K."/>
            <person name="Wedrychowicz H."/>
        </authorList>
    </citation>
    <scope>NUCLEOTIDE SEQUENCE [LARGE SCALE GENOMIC DNA]</scope>
    <source>
        <strain evidence="14 15">DSM 17477</strain>
    </source>
</reference>
<dbReference type="RefSeq" id="WP_073049716.1">
    <property type="nucleotide sequence ID" value="NZ_FQZL01000016.1"/>
</dbReference>
<dbReference type="PIRSF" id="PIRSF006603">
    <property type="entry name" value="DinF"/>
    <property type="match status" value="1"/>
</dbReference>
<evidence type="ECO:0000256" key="1">
    <source>
        <dbReference type="ARBA" id="ARBA00003408"/>
    </source>
</evidence>
<comment type="similarity">
    <text evidence="3">Belongs to the multi antimicrobial extrusion (MATE) (TC 2.A.66.1) family.</text>
</comment>
<keyword evidence="11 13" id="KW-0472">Membrane</keyword>
<evidence type="ECO:0000256" key="11">
    <source>
        <dbReference type="ARBA" id="ARBA00023136"/>
    </source>
</evidence>
<feature type="transmembrane region" description="Helical" evidence="13">
    <location>
        <begin position="192"/>
        <end position="218"/>
    </location>
</feature>
<comment type="subcellular location">
    <subcellularLocation>
        <location evidence="2">Cell membrane</location>
        <topology evidence="2">Multi-pass membrane protein</topology>
    </subcellularLocation>
</comment>
<dbReference type="STRING" id="1121476.SAMN02745751_02292"/>
<sequence length="446" mass="48880">MVKNNLTDHSVDKTIIRLTIPMIFGMLSMVIFNLTDTYFIGRLGTDQLAAISFTFPVVLIIGSVALGMGIGTASIVSRAAGSGDHKKVMKTATDGIFLSVCFVIIVTVLGLKTIDEVFTALGAGNDVLGYIREYMSIWYLGMPFVVVPMVGNYIIRSLGDTKTPSIIMAVAATANIIMDPLFIFGIGPFPELGIRGAALATVLGRIITFIVSLYILMFRDKVVKFRIRELNDVFDSWKNILYVGVPAAIVRIITPVSAGIITRLISAYGYEAVAGYGVGTKIEYFLLAFVNAMANVMVPFAGQNYGARKEYRIIEGMNYVRRTMFKYGIFIFATMMILADDIAPLFNDSSEVNKVTVLYLTILPIGYGFQGMLLNNASILNAVNKPLYAALFSSVQMFAICIPLAIIMSNLIGIKGIFIALLISYMISGSFSYVFTKKAIRTKRME</sequence>
<evidence type="ECO:0000313" key="14">
    <source>
        <dbReference type="EMBL" id="SHJ32275.1"/>
    </source>
</evidence>
<dbReference type="GO" id="GO:0005886">
    <property type="term" value="C:plasma membrane"/>
    <property type="evidence" value="ECO:0007669"/>
    <property type="project" value="UniProtKB-SubCell"/>
</dbReference>
<evidence type="ECO:0000256" key="6">
    <source>
        <dbReference type="ARBA" id="ARBA00022449"/>
    </source>
</evidence>
<feature type="transmembrane region" description="Helical" evidence="13">
    <location>
        <begin position="20"/>
        <end position="41"/>
    </location>
</feature>
<feature type="transmembrane region" description="Helical" evidence="13">
    <location>
        <begin position="96"/>
        <end position="114"/>
    </location>
</feature>
<feature type="transmembrane region" description="Helical" evidence="13">
    <location>
        <begin position="358"/>
        <end position="375"/>
    </location>
</feature>
<dbReference type="AlphaFoldDB" id="A0A1M6ICX4"/>
<comment type="function">
    <text evidence="1">Multidrug efflux pump.</text>
</comment>
<dbReference type="PANTHER" id="PTHR43298">
    <property type="entry name" value="MULTIDRUG RESISTANCE PROTEIN NORM-RELATED"/>
    <property type="match status" value="1"/>
</dbReference>
<evidence type="ECO:0000256" key="3">
    <source>
        <dbReference type="ARBA" id="ARBA00010199"/>
    </source>
</evidence>
<evidence type="ECO:0000256" key="5">
    <source>
        <dbReference type="ARBA" id="ARBA00022448"/>
    </source>
</evidence>
<keyword evidence="15" id="KW-1185">Reference proteome</keyword>
<feature type="transmembrane region" description="Helical" evidence="13">
    <location>
        <begin position="414"/>
        <end position="435"/>
    </location>
</feature>
<feature type="transmembrane region" description="Helical" evidence="13">
    <location>
        <begin position="285"/>
        <end position="306"/>
    </location>
</feature>
<feature type="transmembrane region" description="Helical" evidence="13">
    <location>
        <begin position="166"/>
        <end position="186"/>
    </location>
</feature>